<dbReference type="GO" id="GO:0009002">
    <property type="term" value="F:serine-type D-Ala-D-Ala carboxypeptidase activity"/>
    <property type="evidence" value="ECO:0007669"/>
    <property type="project" value="UniProtKB-EC"/>
</dbReference>
<evidence type="ECO:0000256" key="7">
    <source>
        <dbReference type="ARBA" id="ARBA00022692"/>
    </source>
</evidence>
<organism evidence="16 17">
    <name type="scientific">Hyphobacterium marinum</name>
    <dbReference type="NCBI Taxonomy" id="3116574"/>
    <lineage>
        <taxon>Bacteria</taxon>
        <taxon>Pseudomonadati</taxon>
        <taxon>Pseudomonadota</taxon>
        <taxon>Alphaproteobacteria</taxon>
        <taxon>Maricaulales</taxon>
        <taxon>Maricaulaceae</taxon>
        <taxon>Hyphobacterium</taxon>
    </lineage>
</organism>
<dbReference type="InterPro" id="IPR050515">
    <property type="entry name" value="Beta-lactam/transpept"/>
</dbReference>
<dbReference type="Gene3D" id="3.90.1310.10">
    <property type="entry name" value="Penicillin-binding protein 2a (Domain 2)"/>
    <property type="match status" value="1"/>
</dbReference>
<feature type="domain" description="Penicillin-binding protein transpeptidase" evidence="14">
    <location>
        <begin position="264"/>
        <end position="595"/>
    </location>
</feature>
<sequence length="619" mass="66771">MRIDKQEQETIFTRRALLLGGGGAAVFLALGARLYTLQVLESARYRTLSENNQFNFLLTPPSRGRILDRNGAIIADNRDSYRVLLVPEQAGDLEAAIDRLGEVVPMTPGTRTRILDAARRAPGFRAVTAFEDLDWETFAAVNLNAPDLAGVIPDVAEVRRYPSGPAFGHLIGYVQPASEEVAGDDPLLRHPGFRIGRAGVEVARDMDLRGSAGSLKVEVNAHGRVIRELPEQSVQPTAGEDIQMTVDAAVQNFAYERLAGESAAAVAMDVRTGDVLALCSAPGFDPNLFVTGISTANFQALQNNERRPLFNKALQGTYPPASTFKAVVALAGLEAGVIRPNERVVCRGSIRLGDRDFHCWRRGGHGPVNMRDAVKTSCDVYFYELAQRLGIERIHDMALRFGLGPAPELGVPGVRDGLVPNEQWKRARFGQPWTTGETLISAIGQGFMLASPLQMAIMTARIASGLQVSPRLYADRGNPAPPSMGIAEDHLALIRDALHAVVHEPGGTSHYSLGGLGVEGVEMAGKTGSSQVYSITAAERAAGVRSQDDLPWRLRDHGMFVCYAPHDRPRYAVATVVEHGGGGSRAAARPARDILRFIIERDPSRAGPYVQAPASTEAG</sequence>
<gene>
    <name evidence="16" type="primary">mrdA</name>
    <name evidence="16" type="ORF">V0U35_09800</name>
</gene>
<evidence type="ECO:0000259" key="14">
    <source>
        <dbReference type="Pfam" id="PF00905"/>
    </source>
</evidence>
<keyword evidence="8 16" id="KW-0378">Hydrolase</keyword>
<evidence type="ECO:0000256" key="1">
    <source>
        <dbReference type="ARBA" id="ARBA00004167"/>
    </source>
</evidence>
<keyword evidence="9" id="KW-0133">Cell shape</keyword>
<evidence type="ECO:0000256" key="2">
    <source>
        <dbReference type="ARBA" id="ARBA00004236"/>
    </source>
</evidence>
<keyword evidence="4" id="KW-0997">Cell inner membrane</keyword>
<evidence type="ECO:0000313" key="17">
    <source>
        <dbReference type="Proteomes" id="UP001310692"/>
    </source>
</evidence>
<dbReference type="InterPro" id="IPR005311">
    <property type="entry name" value="PBP_dimer"/>
</dbReference>
<keyword evidence="12" id="KW-0472">Membrane</keyword>
<dbReference type="NCBIfam" id="TIGR03423">
    <property type="entry name" value="pbp2_mrdA"/>
    <property type="match status" value="1"/>
</dbReference>
<evidence type="ECO:0000256" key="8">
    <source>
        <dbReference type="ARBA" id="ARBA00022801"/>
    </source>
</evidence>
<protein>
    <submittedName>
        <fullName evidence="16">Penicillin-binding protein 2</fullName>
        <ecNumber evidence="16">3.4.16.4</ecNumber>
    </submittedName>
</protein>
<evidence type="ECO:0000259" key="15">
    <source>
        <dbReference type="Pfam" id="PF03717"/>
    </source>
</evidence>
<dbReference type="Gene3D" id="3.40.710.10">
    <property type="entry name" value="DD-peptidase/beta-lactamase superfamily"/>
    <property type="match status" value="1"/>
</dbReference>
<comment type="subcellular location">
    <subcellularLocation>
        <location evidence="2">Cell membrane</location>
    </subcellularLocation>
    <subcellularLocation>
        <location evidence="1">Membrane</location>
        <topology evidence="1">Single-pass membrane protein</topology>
    </subcellularLocation>
</comment>
<evidence type="ECO:0000256" key="12">
    <source>
        <dbReference type="ARBA" id="ARBA00023136"/>
    </source>
</evidence>
<dbReference type="RefSeq" id="WP_330196530.1">
    <property type="nucleotide sequence ID" value="NZ_JAZDRO010000004.1"/>
</dbReference>
<evidence type="ECO:0000313" key="16">
    <source>
        <dbReference type="EMBL" id="MEE2566973.1"/>
    </source>
</evidence>
<dbReference type="InterPro" id="IPR001460">
    <property type="entry name" value="PCN-bd_Tpept"/>
</dbReference>
<dbReference type="PANTHER" id="PTHR30627">
    <property type="entry name" value="PEPTIDOGLYCAN D,D-TRANSPEPTIDASE"/>
    <property type="match status" value="1"/>
</dbReference>
<evidence type="ECO:0000256" key="4">
    <source>
        <dbReference type="ARBA" id="ARBA00022519"/>
    </source>
</evidence>
<keyword evidence="13" id="KW-0961">Cell wall biogenesis/degradation</keyword>
<keyword evidence="7" id="KW-0812">Transmembrane</keyword>
<evidence type="ECO:0000256" key="3">
    <source>
        <dbReference type="ARBA" id="ARBA00022475"/>
    </source>
</evidence>
<proteinExistence type="predicted"/>
<feature type="domain" description="Penicillin-binding protein dimerisation" evidence="15">
    <location>
        <begin position="59"/>
        <end position="229"/>
    </location>
</feature>
<evidence type="ECO:0000256" key="10">
    <source>
        <dbReference type="ARBA" id="ARBA00022984"/>
    </source>
</evidence>
<keyword evidence="3" id="KW-1003">Cell membrane</keyword>
<dbReference type="EMBL" id="JAZDRO010000004">
    <property type="protein sequence ID" value="MEE2566973.1"/>
    <property type="molecule type" value="Genomic_DNA"/>
</dbReference>
<accession>A0ABU7LZK3</accession>
<dbReference type="InterPro" id="IPR012338">
    <property type="entry name" value="Beta-lactam/transpept-like"/>
</dbReference>
<dbReference type="Pfam" id="PF00905">
    <property type="entry name" value="Transpeptidase"/>
    <property type="match status" value="1"/>
</dbReference>
<dbReference type="Proteomes" id="UP001310692">
    <property type="component" value="Unassembled WGS sequence"/>
</dbReference>
<evidence type="ECO:0000256" key="6">
    <source>
        <dbReference type="ARBA" id="ARBA00022670"/>
    </source>
</evidence>
<keyword evidence="17" id="KW-1185">Reference proteome</keyword>
<evidence type="ECO:0000256" key="9">
    <source>
        <dbReference type="ARBA" id="ARBA00022960"/>
    </source>
</evidence>
<dbReference type="EC" id="3.4.16.4" evidence="16"/>
<keyword evidence="6" id="KW-0645">Protease</keyword>
<evidence type="ECO:0000256" key="11">
    <source>
        <dbReference type="ARBA" id="ARBA00022989"/>
    </source>
</evidence>
<evidence type="ECO:0000256" key="5">
    <source>
        <dbReference type="ARBA" id="ARBA00022645"/>
    </source>
</evidence>
<keyword evidence="5 16" id="KW-0121">Carboxypeptidase</keyword>
<dbReference type="SUPFAM" id="SSF56601">
    <property type="entry name" value="beta-lactamase/transpeptidase-like"/>
    <property type="match status" value="1"/>
</dbReference>
<name>A0ABU7LZK3_9PROT</name>
<dbReference type="InterPro" id="IPR036138">
    <property type="entry name" value="PBP_dimer_sf"/>
</dbReference>
<dbReference type="InterPro" id="IPR017790">
    <property type="entry name" value="Penicillin-binding_protein_2"/>
</dbReference>
<dbReference type="Pfam" id="PF03717">
    <property type="entry name" value="PBP_dimer"/>
    <property type="match status" value="1"/>
</dbReference>
<dbReference type="PANTHER" id="PTHR30627:SF2">
    <property type="entry name" value="PEPTIDOGLYCAN D,D-TRANSPEPTIDASE MRDA"/>
    <property type="match status" value="1"/>
</dbReference>
<reference evidence="16 17" key="1">
    <citation type="submission" date="2024-01" db="EMBL/GenBank/DDBJ databases">
        <title>Hyphobacterium bacterium isolated from marine sediment.</title>
        <authorList>
            <person name="Zhao S."/>
        </authorList>
    </citation>
    <scope>NUCLEOTIDE SEQUENCE [LARGE SCALE GENOMIC DNA]</scope>
    <source>
        <strain evidence="16 17">Y60-23</strain>
    </source>
</reference>
<evidence type="ECO:0000256" key="13">
    <source>
        <dbReference type="ARBA" id="ARBA00023316"/>
    </source>
</evidence>
<comment type="caution">
    <text evidence="16">The sequence shown here is derived from an EMBL/GenBank/DDBJ whole genome shotgun (WGS) entry which is preliminary data.</text>
</comment>
<keyword evidence="10" id="KW-0573">Peptidoglycan synthesis</keyword>
<keyword evidence="11" id="KW-1133">Transmembrane helix</keyword>
<dbReference type="SUPFAM" id="SSF56519">
    <property type="entry name" value="Penicillin binding protein dimerisation domain"/>
    <property type="match status" value="1"/>
</dbReference>